<keyword evidence="4 8" id="KW-0863">Zinc-finger</keyword>
<dbReference type="InterPro" id="IPR036236">
    <property type="entry name" value="Znf_C2H2_sf"/>
</dbReference>
<feature type="compositionally biased region" description="Polar residues" evidence="9">
    <location>
        <begin position="20"/>
        <end position="38"/>
    </location>
</feature>
<comment type="subcellular location">
    <subcellularLocation>
        <location evidence="1">Nucleus</location>
    </subcellularLocation>
</comment>
<feature type="compositionally biased region" description="Basic and acidic residues" evidence="9">
    <location>
        <begin position="1"/>
        <end position="14"/>
    </location>
</feature>
<dbReference type="SMART" id="SM00355">
    <property type="entry name" value="ZnF_C2H2"/>
    <property type="match status" value="2"/>
</dbReference>
<keyword evidence="3" id="KW-0677">Repeat</keyword>
<evidence type="ECO:0000256" key="2">
    <source>
        <dbReference type="ARBA" id="ARBA00022723"/>
    </source>
</evidence>
<dbReference type="AlphaFoldDB" id="A0A4Y2DKZ7"/>
<evidence type="ECO:0000256" key="8">
    <source>
        <dbReference type="PROSITE-ProRule" id="PRU00042"/>
    </source>
</evidence>
<keyword evidence="2" id="KW-0479">Metal-binding</keyword>
<reference evidence="11 12" key="1">
    <citation type="journal article" date="2019" name="Sci. Rep.">
        <title>Orb-weaving spider Araneus ventricosus genome elucidates the spidroin gene catalogue.</title>
        <authorList>
            <person name="Kono N."/>
            <person name="Nakamura H."/>
            <person name="Ohtoshi R."/>
            <person name="Moran D.A.P."/>
            <person name="Shinohara A."/>
            <person name="Yoshida Y."/>
            <person name="Fujiwara M."/>
            <person name="Mori M."/>
            <person name="Tomita M."/>
            <person name="Arakawa K."/>
        </authorList>
    </citation>
    <scope>NUCLEOTIDE SEQUENCE [LARGE SCALE GENOMIC DNA]</scope>
</reference>
<dbReference type="EMBL" id="BGPR01089986">
    <property type="protein sequence ID" value="GBM17500.1"/>
    <property type="molecule type" value="Genomic_DNA"/>
</dbReference>
<dbReference type="PROSITE" id="PS50157">
    <property type="entry name" value="ZINC_FINGER_C2H2_2"/>
    <property type="match status" value="2"/>
</dbReference>
<feature type="domain" description="C2H2-type" evidence="10">
    <location>
        <begin position="92"/>
        <end position="115"/>
    </location>
</feature>
<dbReference type="Proteomes" id="UP000499080">
    <property type="component" value="Unassembled WGS sequence"/>
</dbReference>
<dbReference type="PANTHER" id="PTHR23235">
    <property type="entry name" value="KRUEPPEL-LIKE TRANSCRIPTION FACTOR"/>
    <property type="match status" value="1"/>
</dbReference>
<comment type="caution">
    <text evidence="11">The sequence shown here is derived from an EMBL/GenBank/DDBJ whole genome shotgun (WGS) entry which is preliminary data.</text>
</comment>
<keyword evidence="5" id="KW-0862">Zinc</keyword>
<dbReference type="Gene3D" id="3.30.160.60">
    <property type="entry name" value="Classic Zinc Finger"/>
    <property type="match status" value="2"/>
</dbReference>
<dbReference type="PANTHER" id="PTHR23235:SF120">
    <property type="entry name" value="KRUPPEL-LIKE FACTOR 15"/>
    <property type="match status" value="1"/>
</dbReference>
<evidence type="ECO:0000256" key="1">
    <source>
        <dbReference type="ARBA" id="ARBA00004123"/>
    </source>
</evidence>
<protein>
    <recommendedName>
        <fullName evidence="10">C2H2-type domain-containing protein</fullName>
    </recommendedName>
</protein>
<dbReference type="FunFam" id="3.30.160.60:FF:001450">
    <property type="entry name" value="zinc finger protein 774"/>
    <property type="match status" value="1"/>
</dbReference>
<dbReference type="PROSITE" id="PS00028">
    <property type="entry name" value="ZINC_FINGER_C2H2_1"/>
    <property type="match status" value="2"/>
</dbReference>
<dbReference type="FunFam" id="3.30.160.60:FF:000446">
    <property type="entry name" value="Zinc finger protein"/>
    <property type="match status" value="1"/>
</dbReference>
<feature type="region of interest" description="Disordered" evidence="9">
    <location>
        <begin position="1"/>
        <end position="55"/>
    </location>
</feature>
<dbReference type="GO" id="GO:0005634">
    <property type="term" value="C:nucleus"/>
    <property type="evidence" value="ECO:0007669"/>
    <property type="project" value="UniProtKB-SubCell"/>
</dbReference>
<dbReference type="GO" id="GO:0000978">
    <property type="term" value="F:RNA polymerase II cis-regulatory region sequence-specific DNA binding"/>
    <property type="evidence" value="ECO:0007669"/>
    <property type="project" value="TreeGrafter"/>
</dbReference>
<dbReference type="GO" id="GO:0000981">
    <property type="term" value="F:DNA-binding transcription factor activity, RNA polymerase II-specific"/>
    <property type="evidence" value="ECO:0007669"/>
    <property type="project" value="TreeGrafter"/>
</dbReference>
<dbReference type="OrthoDB" id="6437202at2759"/>
<dbReference type="Pfam" id="PF00096">
    <property type="entry name" value="zf-C2H2"/>
    <property type="match status" value="2"/>
</dbReference>
<proteinExistence type="predicted"/>
<evidence type="ECO:0000256" key="7">
    <source>
        <dbReference type="ARBA" id="ARBA00023242"/>
    </source>
</evidence>
<feature type="domain" description="C2H2-type" evidence="10">
    <location>
        <begin position="64"/>
        <end position="91"/>
    </location>
</feature>
<keyword evidence="6" id="KW-0238">DNA-binding</keyword>
<name>A0A4Y2DKZ7_ARAVE</name>
<gene>
    <name evidence="11" type="ORF">AVEN_255515_1</name>
</gene>
<organism evidence="11 12">
    <name type="scientific">Araneus ventricosus</name>
    <name type="common">Orbweaver spider</name>
    <name type="synonym">Epeira ventricosa</name>
    <dbReference type="NCBI Taxonomy" id="182803"/>
    <lineage>
        <taxon>Eukaryota</taxon>
        <taxon>Metazoa</taxon>
        <taxon>Ecdysozoa</taxon>
        <taxon>Arthropoda</taxon>
        <taxon>Chelicerata</taxon>
        <taxon>Arachnida</taxon>
        <taxon>Araneae</taxon>
        <taxon>Araneomorphae</taxon>
        <taxon>Entelegynae</taxon>
        <taxon>Araneoidea</taxon>
        <taxon>Araneidae</taxon>
        <taxon>Araneus</taxon>
    </lineage>
</organism>
<keyword evidence="12" id="KW-1185">Reference proteome</keyword>
<evidence type="ECO:0000256" key="5">
    <source>
        <dbReference type="ARBA" id="ARBA00022833"/>
    </source>
</evidence>
<evidence type="ECO:0000256" key="6">
    <source>
        <dbReference type="ARBA" id="ARBA00023125"/>
    </source>
</evidence>
<dbReference type="GO" id="GO:0008270">
    <property type="term" value="F:zinc ion binding"/>
    <property type="evidence" value="ECO:0007669"/>
    <property type="project" value="UniProtKB-KW"/>
</dbReference>
<accession>A0A4Y2DKZ7</accession>
<evidence type="ECO:0000313" key="11">
    <source>
        <dbReference type="EMBL" id="GBM17500.1"/>
    </source>
</evidence>
<evidence type="ECO:0000256" key="9">
    <source>
        <dbReference type="SAM" id="MobiDB-lite"/>
    </source>
</evidence>
<dbReference type="SUPFAM" id="SSF57667">
    <property type="entry name" value="beta-beta-alpha zinc fingers"/>
    <property type="match status" value="1"/>
</dbReference>
<sequence length="115" mass="13215">MRENNNEECQHQRMPEVSSKGCNNRSSVSTQNAVSLASMSDADPTAGPSRMNVESQLRPEHGNFICPECGRSFIRKDYLVVHYRTHTGEKPFPCDKCDRRFSQKCSMVRHRRTHT</sequence>
<dbReference type="InterPro" id="IPR013087">
    <property type="entry name" value="Znf_C2H2_type"/>
</dbReference>
<keyword evidence="7" id="KW-0539">Nucleus</keyword>
<evidence type="ECO:0000256" key="3">
    <source>
        <dbReference type="ARBA" id="ARBA00022737"/>
    </source>
</evidence>
<feature type="non-terminal residue" evidence="11">
    <location>
        <position position="115"/>
    </location>
</feature>
<evidence type="ECO:0000256" key="4">
    <source>
        <dbReference type="ARBA" id="ARBA00022771"/>
    </source>
</evidence>
<evidence type="ECO:0000259" key="10">
    <source>
        <dbReference type="PROSITE" id="PS50157"/>
    </source>
</evidence>
<evidence type="ECO:0000313" key="12">
    <source>
        <dbReference type="Proteomes" id="UP000499080"/>
    </source>
</evidence>